<organism evidence="3 4">
    <name type="scientific">Saccharothrix algeriensis</name>
    <dbReference type="NCBI Taxonomy" id="173560"/>
    <lineage>
        <taxon>Bacteria</taxon>
        <taxon>Bacillati</taxon>
        <taxon>Actinomycetota</taxon>
        <taxon>Actinomycetes</taxon>
        <taxon>Pseudonocardiales</taxon>
        <taxon>Pseudonocardiaceae</taxon>
        <taxon>Saccharothrix</taxon>
    </lineage>
</organism>
<dbReference type="AlphaFoldDB" id="A0A8T8HRF0"/>
<name>A0A8T8HRF0_9PSEU</name>
<proteinExistence type="predicted"/>
<evidence type="ECO:0000313" key="2">
    <source>
        <dbReference type="EMBL" id="MBM7812292.1"/>
    </source>
</evidence>
<protein>
    <submittedName>
        <fullName evidence="2">Drug/metabolite transporter (DMT)-like permease</fullName>
    </submittedName>
</protein>
<keyword evidence="1" id="KW-0812">Transmembrane</keyword>
<feature type="transmembrane region" description="Helical" evidence="1">
    <location>
        <begin position="44"/>
        <end position="64"/>
    </location>
</feature>
<evidence type="ECO:0000313" key="5">
    <source>
        <dbReference type="Proteomes" id="UP001195724"/>
    </source>
</evidence>
<reference evidence="3" key="2">
    <citation type="submission" date="2021-04" db="EMBL/GenBank/DDBJ databases">
        <title>Saccharothrix algeriensis WGS.</title>
        <authorList>
            <person name="Stuskova K."/>
            <person name="Hakalova E."/>
            <person name="Tebbal A.B."/>
            <person name="Eichmeier A."/>
        </authorList>
    </citation>
    <scope>NUCLEOTIDE SEQUENCE</scope>
    <source>
        <strain evidence="3">NRRL B-24137</strain>
    </source>
</reference>
<sequence length="151" mass="15437">MTQRDDFLGGLKFDGPRDAQVGPQTGIVRYYPVGPPPEPRASPWWRLLGAVAGAAGVVVAAFAWGHGLDRLVDDRARGLVLLGLAGLVVGLVISGRLSPAAPLAAGSVAVAAAVAYELGALPVFPVLKAVFDSGVPIGAGVLLIVLGLRRQ</sequence>
<feature type="transmembrane region" description="Helical" evidence="1">
    <location>
        <begin position="130"/>
        <end position="148"/>
    </location>
</feature>
<evidence type="ECO:0000256" key="1">
    <source>
        <dbReference type="SAM" id="Phobius"/>
    </source>
</evidence>
<keyword evidence="5" id="KW-1185">Reference proteome</keyword>
<feature type="transmembrane region" description="Helical" evidence="1">
    <location>
        <begin position="76"/>
        <end position="94"/>
    </location>
</feature>
<dbReference type="RefSeq" id="WP_204843075.1">
    <property type="nucleotide sequence ID" value="NZ_JAFBCL010000001.1"/>
</dbReference>
<dbReference type="EMBL" id="JAFBCL010000001">
    <property type="protein sequence ID" value="MBM7812292.1"/>
    <property type="molecule type" value="Genomic_DNA"/>
</dbReference>
<gene>
    <name evidence="3" type="ORF">J7S33_16240</name>
    <name evidence="2" type="ORF">JOE68_003157</name>
</gene>
<dbReference type="Proteomes" id="UP000671828">
    <property type="component" value="Chromosome"/>
</dbReference>
<keyword evidence="1" id="KW-1133">Transmembrane helix</keyword>
<evidence type="ECO:0000313" key="4">
    <source>
        <dbReference type="Proteomes" id="UP000671828"/>
    </source>
</evidence>
<dbReference type="EMBL" id="CP072788">
    <property type="protein sequence ID" value="QTR01076.1"/>
    <property type="molecule type" value="Genomic_DNA"/>
</dbReference>
<reference evidence="2 5" key="1">
    <citation type="submission" date="2021-01" db="EMBL/GenBank/DDBJ databases">
        <title>Sequencing the genomes of 1000 actinobacteria strains.</title>
        <authorList>
            <person name="Klenk H.-P."/>
        </authorList>
    </citation>
    <scope>NUCLEOTIDE SEQUENCE [LARGE SCALE GENOMIC DNA]</scope>
    <source>
        <strain evidence="2 5">DSM 44581</strain>
    </source>
</reference>
<keyword evidence="1" id="KW-0472">Membrane</keyword>
<dbReference type="Proteomes" id="UP001195724">
    <property type="component" value="Unassembled WGS sequence"/>
</dbReference>
<evidence type="ECO:0000313" key="3">
    <source>
        <dbReference type="EMBL" id="QTR01076.1"/>
    </source>
</evidence>
<accession>A0A8T8HRF0</accession>